<evidence type="ECO:0000313" key="3">
    <source>
        <dbReference type="EMBL" id="AXE17577.1"/>
    </source>
</evidence>
<reference evidence="3 4" key="1">
    <citation type="submission" date="2018-07" db="EMBL/GenBank/DDBJ databases">
        <title>Genome sequencing of Runella.</title>
        <authorList>
            <person name="Baek M.-G."/>
            <person name="Yi H."/>
        </authorList>
    </citation>
    <scope>NUCLEOTIDE SEQUENCE [LARGE SCALE GENOMIC DNA]</scope>
    <source>
        <strain evidence="3 4">HYN0085</strain>
    </source>
</reference>
<proteinExistence type="predicted"/>
<keyword evidence="4" id="KW-1185">Reference proteome</keyword>
<feature type="chain" id="PRO_5016847413" evidence="2">
    <location>
        <begin position="26"/>
        <end position="554"/>
    </location>
</feature>
<keyword evidence="1" id="KW-1133">Transmembrane helix</keyword>
<sequence length="554" mass="60763">MRLLKAYSFFVFFSFCLLYSIASEAHVGSAGVLFQGQAGAYRVLVSLQPPDVIPGTAQVTVYVESGNVTSVLARPIYFRTGDKGAPSSDVISPVPNQTGQFQGIVWLMAGGASSVQITLDGDDGKKELIVPIVAVSTAQRDMPAGLGVLLSILGLLLVVILITAIGASASDGLLRKGVSLTPKQRRSRWVSMGVAAVACTGILYIGSSWWNSWADDYKRYMYKPILGSAKIVNQNNERVFQLTVDTNSINKSSQRRTVMSFLIPDHGKLMHLFLVRQNTLDAFAHLHPERRDTTTFEAYLPKLPAGRYLVYADVVQRSGFAETITDTIDIPEIYGNAALKTDPEDTYVVTDPLNNPKQIPVDENVVICGKPGTKTKLKDGTSIVWEGKPEVSFEAGKPYQLAFEVFGPDGKPAVLEPYLGMNGHAAIVRSDGSVYIHLHPVGTYSMAAQQIMQNRLADTTKIFRYTTDAKAFRDSIDRYIAGLKLLAPAERDRLLMASMSGMSTHDMEGMKHENRIVFPYAFPKAGQYRIFLQIKRNGQVLTGIFDANVKEASM</sequence>
<feature type="transmembrane region" description="Helical" evidence="1">
    <location>
        <begin position="146"/>
        <end position="168"/>
    </location>
</feature>
<keyword evidence="1" id="KW-0472">Membrane</keyword>
<evidence type="ECO:0000256" key="1">
    <source>
        <dbReference type="SAM" id="Phobius"/>
    </source>
</evidence>
<organism evidence="3 4">
    <name type="scientific">Runella rosea</name>
    <dbReference type="NCBI Taxonomy" id="2259595"/>
    <lineage>
        <taxon>Bacteria</taxon>
        <taxon>Pseudomonadati</taxon>
        <taxon>Bacteroidota</taxon>
        <taxon>Cytophagia</taxon>
        <taxon>Cytophagales</taxon>
        <taxon>Spirosomataceae</taxon>
        <taxon>Runella</taxon>
    </lineage>
</organism>
<feature type="signal peptide" evidence="2">
    <location>
        <begin position="1"/>
        <end position="25"/>
    </location>
</feature>
<keyword evidence="2" id="KW-0732">Signal</keyword>
<evidence type="ECO:0000256" key="2">
    <source>
        <dbReference type="SAM" id="SignalP"/>
    </source>
</evidence>
<protein>
    <submittedName>
        <fullName evidence="3">Uncharacterized protein</fullName>
    </submittedName>
</protein>
<dbReference type="OrthoDB" id="128043at2"/>
<dbReference type="AlphaFoldDB" id="A0A344TG06"/>
<name>A0A344TG06_9BACT</name>
<dbReference type="RefSeq" id="WP_114066362.1">
    <property type="nucleotide sequence ID" value="NZ_CP030850.1"/>
</dbReference>
<evidence type="ECO:0000313" key="4">
    <source>
        <dbReference type="Proteomes" id="UP000251993"/>
    </source>
</evidence>
<dbReference type="Proteomes" id="UP000251993">
    <property type="component" value="Chromosome"/>
</dbReference>
<keyword evidence="1" id="KW-0812">Transmembrane</keyword>
<accession>A0A344TG06</accession>
<gene>
    <name evidence="3" type="ORF">DR864_07445</name>
</gene>
<feature type="transmembrane region" description="Helical" evidence="1">
    <location>
        <begin position="189"/>
        <end position="210"/>
    </location>
</feature>
<dbReference type="KEGG" id="run:DR864_07445"/>
<dbReference type="EMBL" id="CP030850">
    <property type="protein sequence ID" value="AXE17577.1"/>
    <property type="molecule type" value="Genomic_DNA"/>
</dbReference>